<feature type="domain" description="GAIN-B" evidence="7">
    <location>
        <begin position="1"/>
        <end position="59"/>
    </location>
</feature>
<dbReference type="Gene3D" id="2.60.220.50">
    <property type="match status" value="1"/>
</dbReference>
<reference evidence="9" key="3">
    <citation type="submission" date="2025-09" db="UniProtKB">
        <authorList>
            <consortium name="Ensembl"/>
        </authorList>
    </citation>
    <scope>IDENTIFICATION</scope>
</reference>
<evidence type="ECO:0000256" key="1">
    <source>
        <dbReference type="ARBA" id="ARBA00004141"/>
    </source>
</evidence>
<dbReference type="PROSITE" id="PS50221">
    <property type="entry name" value="GAIN_B"/>
    <property type="match status" value="1"/>
</dbReference>
<dbReference type="InterPro" id="IPR057244">
    <property type="entry name" value="GAIN_B"/>
</dbReference>
<feature type="transmembrane region" description="Helical" evidence="6">
    <location>
        <begin position="64"/>
        <end position="88"/>
    </location>
</feature>
<dbReference type="SMART" id="SM00303">
    <property type="entry name" value="GPS"/>
    <property type="match status" value="1"/>
</dbReference>
<dbReference type="PANTHER" id="PTHR47767:SF1">
    <property type="entry name" value="ADHESION G PROTEIN-COUPLED RECEPTOR G7"/>
    <property type="match status" value="1"/>
</dbReference>
<keyword evidence="2 6" id="KW-0812">Transmembrane</keyword>
<proteinExistence type="predicted"/>
<reference evidence="9" key="2">
    <citation type="submission" date="2025-08" db="UniProtKB">
        <authorList>
            <consortium name="Ensembl"/>
        </authorList>
    </citation>
    <scope>IDENTIFICATION</scope>
</reference>
<evidence type="ECO:0000256" key="2">
    <source>
        <dbReference type="ARBA" id="ARBA00022692"/>
    </source>
</evidence>
<evidence type="ECO:0000259" key="8">
    <source>
        <dbReference type="PROSITE" id="PS50261"/>
    </source>
</evidence>
<dbReference type="Gene3D" id="1.20.1070.10">
    <property type="entry name" value="Rhodopsin 7-helix transmembrane proteins"/>
    <property type="match status" value="1"/>
</dbReference>
<dbReference type="Ensembl" id="ENSPNAT00000073514.1">
    <property type="protein sequence ID" value="ENSPNAP00000075161.1"/>
    <property type="gene ID" value="ENSPNAG00000004136.2"/>
</dbReference>
<organism evidence="9 10">
    <name type="scientific">Pygocentrus nattereri</name>
    <name type="common">Red-bellied piranha</name>
    <dbReference type="NCBI Taxonomy" id="42514"/>
    <lineage>
        <taxon>Eukaryota</taxon>
        <taxon>Metazoa</taxon>
        <taxon>Chordata</taxon>
        <taxon>Craniata</taxon>
        <taxon>Vertebrata</taxon>
        <taxon>Euteleostomi</taxon>
        <taxon>Actinopterygii</taxon>
        <taxon>Neopterygii</taxon>
        <taxon>Teleostei</taxon>
        <taxon>Ostariophysi</taxon>
        <taxon>Characiformes</taxon>
        <taxon>Characoidei</taxon>
        <taxon>Pygocentrus</taxon>
    </lineage>
</organism>
<dbReference type="Pfam" id="PF01825">
    <property type="entry name" value="GPS"/>
    <property type="match status" value="1"/>
</dbReference>
<keyword evidence="3 6" id="KW-1133">Transmembrane helix</keyword>
<evidence type="ECO:0000256" key="5">
    <source>
        <dbReference type="ARBA" id="ARBA00023157"/>
    </source>
</evidence>
<feature type="transmembrane region" description="Helical" evidence="6">
    <location>
        <begin position="278"/>
        <end position="299"/>
    </location>
</feature>
<keyword evidence="4 6" id="KW-0472">Membrane</keyword>
<dbReference type="InterPro" id="IPR017981">
    <property type="entry name" value="GPCR_2-like_7TM"/>
</dbReference>
<dbReference type="GO" id="GO:0016020">
    <property type="term" value="C:membrane"/>
    <property type="evidence" value="ECO:0007669"/>
    <property type="project" value="UniProtKB-SubCell"/>
</dbReference>
<dbReference type="GO" id="GO:0004930">
    <property type="term" value="F:G protein-coupled receptor activity"/>
    <property type="evidence" value="ECO:0007669"/>
    <property type="project" value="InterPro"/>
</dbReference>
<evidence type="ECO:0000313" key="9">
    <source>
        <dbReference type="Ensembl" id="ENSPNAP00000075161.1"/>
    </source>
</evidence>
<dbReference type="InterPro" id="IPR046338">
    <property type="entry name" value="GAIN_dom_sf"/>
</dbReference>
<evidence type="ECO:0000259" key="7">
    <source>
        <dbReference type="PROSITE" id="PS50221"/>
    </source>
</evidence>
<dbReference type="GO" id="GO:0007166">
    <property type="term" value="P:cell surface receptor signaling pathway"/>
    <property type="evidence" value="ECO:0007669"/>
    <property type="project" value="InterPro"/>
</dbReference>
<evidence type="ECO:0000256" key="4">
    <source>
        <dbReference type="ARBA" id="ARBA00023136"/>
    </source>
</evidence>
<dbReference type="PANTHER" id="PTHR47767">
    <property type="entry name" value="ADHESION G PROTEIN-COUPLED RECEPTOR G7"/>
    <property type="match status" value="1"/>
</dbReference>
<dbReference type="PROSITE" id="PS50261">
    <property type="entry name" value="G_PROTEIN_RECEP_F2_4"/>
    <property type="match status" value="1"/>
</dbReference>
<dbReference type="GeneTree" id="ENSGT00940000159169"/>
<dbReference type="PRINTS" id="PR00249">
    <property type="entry name" value="GPCRSECRETIN"/>
</dbReference>
<dbReference type="Proteomes" id="UP001501920">
    <property type="component" value="Chromosome 25"/>
</dbReference>
<accession>A0AAR2LLE6</accession>
<sequence length="322" mass="36050">MSIQDFACVFWDYKLGDWSTEGCIKVPTPFNSSNLSASLACRCDHTTNFAVLMRFSTNYKYSEALGVISIIGCALSVAGLVITVLFQILTRNSRGLSPTLLMVSICVSMTIFYLLFIFGINNPVQHKAASEPSQTNSIPRSDFHQEVDQGLCTAMAALLQYFLLATFTWSTLYAAHIFFVIKNAMSGPPENFNIISVITGWGKRPQFTWISDFVYVSVCCSCWLAALTPNKTVDLRKPMFWGFLLPLALMIFFNIAVLFYFCSFLFCSSQVTPFRKKMLSSVSLAVVLGISWIIGYFMLLSVDPIQHNILTYAFCLCNTTQV</sequence>
<dbReference type="InterPro" id="IPR053066">
    <property type="entry name" value="ADGR_G7"/>
</dbReference>
<dbReference type="AlphaFoldDB" id="A0AAR2LLE6"/>
<comment type="subcellular location">
    <subcellularLocation>
        <location evidence="1">Membrane</location>
        <topology evidence="1">Multi-pass membrane protein</topology>
    </subcellularLocation>
</comment>
<name>A0AAR2LLE6_PYGNA</name>
<feature type="transmembrane region" description="Helical" evidence="6">
    <location>
        <begin position="100"/>
        <end position="120"/>
    </location>
</feature>
<feature type="transmembrane region" description="Helical" evidence="6">
    <location>
        <begin position="239"/>
        <end position="266"/>
    </location>
</feature>
<feature type="transmembrane region" description="Helical" evidence="6">
    <location>
        <begin position="207"/>
        <end position="227"/>
    </location>
</feature>
<keyword evidence="5" id="KW-1015">Disulfide bond</keyword>
<feature type="domain" description="G-protein coupled receptors family 2 profile 2" evidence="8">
    <location>
        <begin position="65"/>
        <end position="318"/>
    </location>
</feature>
<evidence type="ECO:0000256" key="3">
    <source>
        <dbReference type="ARBA" id="ARBA00022989"/>
    </source>
</evidence>
<keyword evidence="10" id="KW-1185">Reference proteome</keyword>
<evidence type="ECO:0000313" key="10">
    <source>
        <dbReference type="Proteomes" id="UP001501920"/>
    </source>
</evidence>
<dbReference type="InterPro" id="IPR000832">
    <property type="entry name" value="GPCR_2_secretin-like"/>
</dbReference>
<dbReference type="InterPro" id="IPR000203">
    <property type="entry name" value="GPS"/>
</dbReference>
<feature type="transmembrane region" description="Helical" evidence="6">
    <location>
        <begin position="158"/>
        <end position="181"/>
    </location>
</feature>
<evidence type="ECO:0000256" key="6">
    <source>
        <dbReference type="SAM" id="Phobius"/>
    </source>
</evidence>
<protein>
    <submittedName>
        <fullName evidence="9">Uncharacterized protein</fullName>
    </submittedName>
</protein>
<reference evidence="9 10" key="1">
    <citation type="submission" date="2020-10" db="EMBL/GenBank/DDBJ databases">
        <title>Pygocentrus nattereri (red-bellied piranha) genome, fPygNat1, primary haplotype.</title>
        <authorList>
            <person name="Myers G."/>
            <person name="Meyer A."/>
            <person name="Karagic N."/>
            <person name="Pippel M."/>
            <person name="Winkler S."/>
            <person name="Tracey A."/>
            <person name="Wood J."/>
            <person name="Formenti G."/>
            <person name="Howe K."/>
            <person name="Fedrigo O."/>
            <person name="Jarvis E.D."/>
        </authorList>
    </citation>
    <scope>NUCLEOTIDE SEQUENCE [LARGE SCALE GENOMIC DNA]</scope>
</reference>
<dbReference type="Pfam" id="PF00002">
    <property type="entry name" value="7tm_2"/>
    <property type="match status" value="1"/>
</dbReference>